<dbReference type="AlphaFoldDB" id="A0A2S0NC81"/>
<dbReference type="RefSeq" id="WP_106749135.1">
    <property type="nucleotide sequence ID" value="NZ_CP027668.1"/>
</dbReference>
<organism evidence="2 3">
    <name type="scientific">Phreatobacter cathodiphilus</name>
    <dbReference type="NCBI Taxonomy" id="1868589"/>
    <lineage>
        <taxon>Bacteria</taxon>
        <taxon>Pseudomonadati</taxon>
        <taxon>Pseudomonadota</taxon>
        <taxon>Alphaproteobacteria</taxon>
        <taxon>Hyphomicrobiales</taxon>
        <taxon>Phreatobacteraceae</taxon>
        <taxon>Phreatobacter</taxon>
    </lineage>
</organism>
<dbReference type="EMBL" id="CP027668">
    <property type="protein sequence ID" value="AVO45794.1"/>
    <property type="molecule type" value="Genomic_DNA"/>
</dbReference>
<reference evidence="2 3" key="1">
    <citation type="submission" date="2018-03" db="EMBL/GenBank/DDBJ databases">
        <title>Genome sequencing of Phreatobacter sp.</title>
        <authorList>
            <person name="Kim S.-J."/>
            <person name="Heo J."/>
            <person name="Kwon S.-W."/>
        </authorList>
    </citation>
    <scope>NUCLEOTIDE SEQUENCE [LARGE SCALE GENOMIC DNA]</scope>
    <source>
        <strain evidence="2 3">S-12</strain>
    </source>
</reference>
<dbReference type="InterPro" id="IPR000182">
    <property type="entry name" value="GNAT_dom"/>
</dbReference>
<dbReference type="Pfam" id="PF00583">
    <property type="entry name" value="Acetyltransf_1"/>
    <property type="match status" value="1"/>
</dbReference>
<dbReference type="PROSITE" id="PS51186">
    <property type="entry name" value="GNAT"/>
    <property type="match status" value="1"/>
</dbReference>
<dbReference type="Proteomes" id="UP000237889">
    <property type="component" value="Chromosome"/>
</dbReference>
<accession>A0A2S0NC81</accession>
<proteinExistence type="predicted"/>
<dbReference type="CDD" id="cd04301">
    <property type="entry name" value="NAT_SF"/>
    <property type="match status" value="1"/>
</dbReference>
<dbReference type="KEGG" id="phr:C6569_12350"/>
<name>A0A2S0NC81_9HYPH</name>
<evidence type="ECO:0000259" key="1">
    <source>
        <dbReference type="PROSITE" id="PS51186"/>
    </source>
</evidence>
<dbReference type="OrthoDB" id="7843527at2"/>
<evidence type="ECO:0000313" key="2">
    <source>
        <dbReference type="EMBL" id="AVO45794.1"/>
    </source>
</evidence>
<protein>
    <submittedName>
        <fullName evidence="2">GNAT family N-acetyltransferase</fullName>
    </submittedName>
</protein>
<sequence>MARAFNALGTIRELTGSDAALHRDHLHRLDPQGRRERFNGVADDRFITAYSTRCFAGRTRVFAWVDRGGEVRGSAELHPPCASEPADIAFSVEPEFRNLGIGTRLFEAVMAAARYSRFPELRITSTAGNRAMRALARKFGARFTAEGGEITGLVAIASEPALAEPRHHGEADTLAPA</sequence>
<dbReference type="InterPro" id="IPR016181">
    <property type="entry name" value="Acyl_CoA_acyltransferase"/>
</dbReference>
<dbReference type="GO" id="GO:0016747">
    <property type="term" value="F:acyltransferase activity, transferring groups other than amino-acyl groups"/>
    <property type="evidence" value="ECO:0007669"/>
    <property type="project" value="InterPro"/>
</dbReference>
<dbReference type="Gene3D" id="3.40.630.30">
    <property type="match status" value="1"/>
</dbReference>
<feature type="domain" description="N-acetyltransferase" evidence="1">
    <location>
        <begin position="9"/>
        <end position="163"/>
    </location>
</feature>
<dbReference type="SUPFAM" id="SSF55729">
    <property type="entry name" value="Acyl-CoA N-acyltransferases (Nat)"/>
    <property type="match status" value="1"/>
</dbReference>
<keyword evidence="2" id="KW-0808">Transferase</keyword>
<evidence type="ECO:0000313" key="3">
    <source>
        <dbReference type="Proteomes" id="UP000237889"/>
    </source>
</evidence>
<keyword evidence="3" id="KW-1185">Reference proteome</keyword>
<gene>
    <name evidence="2" type="ORF">C6569_12350</name>
</gene>